<evidence type="ECO:0000313" key="4">
    <source>
        <dbReference type="Proteomes" id="UP000051870"/>
    </source>
</evidence>
<protein>
    <submittedName>
        <fullName evidence="3">Gamma-glutamylputrescine oxidoreductase</fullName>
        <ecNumber evidence="3">1.4.3.-</ecNumber>
    </submittedName>
</protein>
<keyword evidence="1 3" id="KW-0560">Oxidoreductase</keyword>
<evidence type="ECO:0000256" key="1">
    <source>
        <dbReference type="ARBA" id="ARBA00023002"/>
    </source>
</evidence>
<dbReference type="InterPro" id="IPR006076">
    <property type="entry name" value="FAD-dep_OxRdtase"/>
</dbReference>
<organism evidence="3 4">
    <name type="scientific">Shimia thalassica</name>
    <dbReference type="NCBI Taxonomy" id="1715693"/>
    <lineage>
        <taxon>Bacteria</taxon>
        <taxon>Pseudomonadati</taxon>
        <taxon>Pseudomonadota</taxon>
        <taxon>Alphaproteobacteria</taxon>
        <taxon>Rhodobacterales</taxon>
        <taxon>Roseobacteraceae</taxon>
    </lineage>
</organism>
<reference evidence="4" key="1">
    <citation type="submission" date="2015-09" db="EMBL/GenBank/DDBJ databases">
        <authorList>
            <person name="Rodrigo-Torres Lidia"/>
            <person name="Arahal R.David."/>
        </authorList>
    </citation>
    <scope>NUCLEOTIDE SEQUENCE [LARGE SCALE GENOMIC DNA]</scope>
    <source>
        <strain evidence="4">CECT 7735</strain>
    </source>
</reference>
<dbReference type="Gene3D" id="3.30.9.10">
    <property type="entry name" value="D-Amino Acid Oxidase, subunit A, domain 2"/>
    <property type="match status" value="1"/>
</dbReference>
<dbReference type="Gene3D" id="3.50.50.60">
    <property type="entry name" value="FAD/NAD(P)-binding domain"/>
    <property type="match status" value="1"/>
</dbReference>
<dbReference type="GO" id="GO:0005737">
    <property type="term" value="C:cytoplasm"/>
    <property type="evidence" value="ECO:0007669"/>
    <property type="project" value="TreeGrafter"/>
</dbReference>
<feature type="domain" description="FAD dependent oxidoreductase" evidence="2">
    <location>
        <begin position="30"/>
        <end position="381"/>
    </location>
</feature>
<accession>A0A0P1I5B5</accession>
<evidence type="ECO:0000259" key="2">
    <source>
        <dbReference type="Pfam" id="PF01266"/>
    </source>
</evidence>
<sequence>MTEDLDKSLWYHSCAESVTAPSLMGEVVADLAIIGGGFTGLSAALHAAEAGASVCLIEAHTFGAGGSGRNVGLANAGLWLPPEDINSHLGARVGSRLSGLLANGPNMVFDLINKHQIACEPVRNGTLHCAHAPSGMKDLKRRHAQMTAIGAPVTLLDRDAAVARVGSDQVHGALFDPRAGTIQPLAYAKGLARTALAQGANLFENTPATSLAREGDRWIIETPQGRISAPAMIVATGGYTRKMAGLDTPKVVPVHYFQSATAPLSEEQRSKILPGLEGCWDTALVMSSWRLDQAGRLIIGAMGELGHIGSFVHQGWLQRKLVRMFPELADVSLEHTWHGRIAMTVEHLPKILQPDPSAMVCFGYSGRGIAPGTLFGKHMAEALLTGGTDGLPVPPVTSHSLPFAGLRGGYYETGATLMHLVKDQL</sequence>
<proteinExistence type="predicted"/>
<dbReference type="RefSeq" id="WP_058310413.1">
    <property type="nucleotide sequence ID" value="NZ_CYTW01000001.1"/>
</dbReference>
<keyword evidence="4" id="KW-1185">Reference proteome</keyword>
<dbReference type="STRING" id="1715693.PH7735_01269"/>
<dbReference type="EMBL" id="CYTW01000001">
    <property type="protein sequence ID" value="CUJ90585.1"/>
    <property type="molecule type" value="Genomic_DNA"/>
</dbReference>
<dbReference type="PANTHER" id="PTHR13847:SF281">
    <property type="entry name" value="FAD DEPENDENT OXIDOREDUCTASE DOMAIN-CONTAINING PROTEIN"/>
    <property type="match status" value="1"/>
</dbReference>
<dbReference type="PANTHER" id="PTHR13847">
    <property type="entry name" value="SARCOSINE DEHYDROGENASE-RELATED"/>
    <property type="match status" value="1"/>
</dbReference>
<dbReference type="SUPFAM" id="SSF51905">
    <property type="entry name" value="FAD/NAD(P)-binding domain"/>
    <property type="match status" value="1"/>
</dbReference>
<dbReference type="InterPro" id="IPR036188">
    <property type="entry name" value="FAD/NAD-bd_sf"/>
</dbReference>
<dbReference type="Pfam" id="PF01266">
    <property type="entry name" value="DAO"/>
    <property type="match status" value="1"/>
</dbReference>
<dbReference type="Proteomes" id="UP000051870">
    <property type="component" value="Unassembled WGS sequence"/>
</dbReference>
<dbReference type="GO" id="GO:0016491">
    <property type="term" value="F:oxidoreductase activity"/>
    <property type="evidence" value="ECO:0007669"/>
    <property type="project" value="UniProtKB-KW"/>
</dbReference>
<dbReference type="AlphaFoldDB" id="A0A0P1I5B5"/>
<gene>
    <name evidence="3" type="primary">puuB_1</name>
    <name evidence="3" type="ORF">PH7735_01269</name>
</gene>
<dbReference type="GeneID" id="83880328"/>
<evidence type="ECO:0000313" key="3">
    <source>
        <dbReference type="EMBL" id="CUJ90585.1"/>
    </source>
</evidence>
<name>A0A0P1I5B5_9RHOB</name>
<dbReference type="EC" id="1.4.3.-" evidence="3"/>